<protein>
    <submittedName>
        <fullName evidence="12">TonB family C-terminal domain-containing protein</fullName>
    </submittedName>
</protein>
<evidence type="ECO:0000256" key="1">
    <source>
        <dbReference type="ARBA" id="ARBA00004383"/>
    </source>
</evidence>
<evidence type="ECO:0000313" key="13">
    <source>
        <dbReference type="Proteomes" id="UP000184406"/>
    </source>
</evidence>
<feature type="transmembrane region" description="Helical" evidence="10">
    <location>
        <begin position="34"/>
        <end position="51"/>
    </location>
</feature>
<gene>
    <name evidence="12" type="ORF">SAMN03080594_105138</name>
</gene>
<feature type="transmembrane region" description="Helical" evidence="10">
    <location>
        <begin position="95"/>
        <end position="113"/>
    </location>
</feature>
<reference evidence="13" key="1">
    <citation type="submission" date="2016-11" db="EMBL/GenBank/DDBJ databases">
        <authorList>
            <person name="Varghese N."/>
            <person name="Submissions S."/>
        </authorList>
    </citation>
    <scope>NUCLEOTIDE SEQUENCE [LARGE SCALE GENOMIC DNA]</scope>
    <source>
        <strain evidence="13">DSM 17539</strain>
    </source>
</reference>
<dbReference type="PANTHER" id="PTHR33446:SF2">
    <property type="entry name" value="PROTEIN TONB"/>
    <property type="match status" value="1"/>
</dbReference>
<dbReference type="Proteomes" id="UP000184406">
    <property type="component" value="Unassembled WGS sequence"/>
</dbReference>
<feature type="domain" description="TonB C-terminal" evidence="11">
    <location>
        <begin position="326"/>
        <end position="421"/>
    </location>
</feature>
<keyword evidence="7" id="KW-0653">Protein transport</keyword>
<dbReference type="PANTHER" id="PTHR33446">
    <property type="entry name" value="PROTEIN TONB-RELATED"/>
    <property type="match status" value="1"/>
</dbReference>
<dbReference type="CDD" id="cd07341">
    <property type="entry name" value="M56_BlaR1_MecR1_like"/>
    <property type="match status" value="1"/>
</dbReference>
<evidence type="ECO:0000256" key="8">
    <source>
        <dbReference type="ARBA" id="ARBA00022989"/>
    </source>
</evidence>
<name>A0A1M5CPF9_9FLAO</name>
<keyword evidence="8 10" id="KW-1133">Transmembrane helix</keyword>
<keyword evidence="5" id="KW-0997">Cell inner membrane</keyword>
<keyword evidence="3" id="KW-0813">Transport</keyword>
<dbReference type="InterPro" id="IPR008756">
    <property type="entry name" value="Peptidase_M56"/>
</dbReference>
<evidence type="ECO:0000256" key="7">
    <source>
        <dbReference type="ARBA" id="ARBA00022927"/>
    </source>
</evidence>
<dbReference type="GO" id="GO:0098797">
    <property type="term" value="C:plasma membrane protein complex"/>
    <property type="evidence" value="ECO:0007669"/>
    <property type="project" value="TreeGrafter"/>
</dbReference>
<sequence length="547" mass="62890">MIQFILECMAFQLLFLIVYDLFLKRETFFQWNRAYLMGTFVLSLLLPWIKIEALRTSVSPKYFLYPEYLWGTDMSEGAVVSPENLHSLNLSATEIIFFGGMFIAAVLFVYKLYQINRLKAQGEIHYFQKFTRVVVRNSAMAFSFFRSIFLGDQVLENDHQSIIQHELVHIEQRHTWDLLFFELMRILGWFNPLVYIYQNRVSELHEFIADAKVAKTHKAEQYQLLLSQVFQTQHISFINQFFKSSLVKKRIVMLQKSKSKKVWQLKYLSIIPLILGILVYTSCEEDSSIADKENVKLKSSIDVPFASIEVVPVFPGCEGSVNPRDCFNKKIQKHISKNFRYPEEAQEKGIQGRVNVMFTIQEDGSIGNVRMRGPDKVLEDEVARIISLLPQMTAGQENGKKVRVPFSIPITFKLEGSEENAVQPQTFKYDGSGYVPFAVVDEVPVFPGCEEATDPRTCFNEKIQRHIGKNFRYPEEAQEKGIQGRVNVMFTIQEDGSIGNVRMRGPDKLLEDEAARIISLLPQMAGGTYQGKPVSVPFSIPITFKLQ</sequence>
<dbReference type="InterPro" id="IPR006260">
    <property type="entry name" value="TonB/TolA_C"/>
</dbReference>
<dbReference type="InterPro" id="IPR051045">
    <property type="entry name" value="TonB-dependent_transducer"/>
</dbReference>
<dbReference type="PROSITE" id="PS52015">
    <property type="entry name" value="TONB_CTD"/>
    <property type="match status" value="2"/>
</dbReference>
<evidence type="ECO:0000256" key="9">
    <source>
        <dbReference type="ARBA" id="ARBA00023136"/>
    </source>
</evidence>
<proteinExistence type="inferred from homology"/>
<dbReference type="Pfam" id="PF03544">
    <property type="entry name" value="TonB_C"/>
    <property type="match status" value="2"/>
</dbReference>
<dbReference type="Gene3D" id="3.30.1150.10">
    <property type="match status" value="2"/>
</dbReference>
<dbReference type="RefSeq" id="WP_072862984.1">
    <property type="nucleotide sequence ID" value="NZ_FQUX01000005.1"/>
</dbReference>
<keyword evidence="6 10" id="KW-0812">Transmembrane</keyword>
<feature type="domain" description="TonB C-terminal" evidence="11">
    <location>
        <begin position="458"/>
        <end position="547"/>
    </location>
</feature>
<accession>A0A1M5CPF9</accession>
<comment type="similarity">
    <text evidence="2">Belongs to the TonB family.</text>
</comment>
<evidence type="ECO:0000313" key="12">
    <source>
        <dbReference type="EMBL" id="SHF56601.1"/>
    </source>
</evidence>
<keyword evidence="13" id="KW-1185">Reference proteome</keyword>
<dbReference type="GO" id="GO:0055085">
    <property type="term" value="P:transmembrane transport"/>
    <property type="evidence" value="ECO:0007669"/>
    <property type="project" value="InterPro"/>
</dbReference>
<evidence type="ECO:0000256" key="5">
    <source>
        <dbReference type="ARBA" id="ARBA00022519"/>
    </source>
</evidence>
<evidence type="ECO:0000256" key="6">
    <source>
        <dbReference type="ARBA" id="ARBA00022692"/>
    </source>
</evidence>
<dbReference type="OrthoDB" id="1522859at2"/>
<dbReference type="AlphaFoldDB" id="A0A1M5CPF9"/>
<evidence type="ECO:0000259" key="11">
    <source>
        <dbReference type="PROSITE" id="PS52015"/>
    </source>
</evidence>
<dbReference type="GO" id="GO:0015031">
    <property type="term" value="P:protein transport"/>
    <property type="evidence" value="ECO:0007669"/>
    <property type="project" value="UniProtKB-KW"/>
</dbReference>
<keyword evidence="4" id="KW-1003">Cell membrane</keyword>
<organism evidence="12 13">
    <name type="scientific">Arenibacter palladensis</name>
    <dbReference type="NCBI Taxonomy" id="237373"/>
    <lineage>
        <taxon>Bacteria</taxon>
        <taxon>Pseudomonadati</taxon>
        <taxon>Bacteroidota</taxon>
        <taxon>Flavobacteriia</taxon>
        <taxon>Flavobacteriales</taxon>
        <taxon>Flavobacteriaceae</taxon>
        <taxon>Arenibacter</taxon>
    </lineage>
</organism>
<evidence type="ECO:0000256" key="10">
    <source>
        <dbReference type="SAM" id="Phobius"/>
    </source>
</evidence>
<dbReference type="Pfam" id="PF05569">
    <property type="entry name" value="Peptidase_M56"/>
    <property type="match status" value="1"/>
</dbReference>
<comment type="subcellular location">
    <subcellularLocation>
        <location evidence="1">Cell inner membrane</location>
        <topology evidence="1">Single-pass membrane protein</topology>
        <orientation evidence="1">Periplasmic side</orientation>
    </subcellularLocation>
</comment>
<dbReference type="SUPFAM" id="SSF74653">
    <property type="entry name" value="TolA/TonB C-terminal domain"/>
    <property type="match status" value="2"/>
</dbReference>
<evidence type="ECO:0000256" key="3">
    <source>
        <dbReference type="ARBA" id="ARBA00022448"/>
    </source>
</evidence>
<evidence type="ECO:0000256" key="4">
    <source>
        <dbReference type="ARBA" id="ARBA00022475"/>
    </source>
</evidence>
<evidence type="ECO:0000256" key="2">
    <source>
        <dbReference type="ARBA" id="ARBA00006555"/>
    </source>
</evidence>
<dbReference type="EMBL" id="FQUX01000005">
    <property type="protein sequence ID" value="SHF56601.1"/>
    <property type="molecule type" value="Genomic_DNA"/>
</dbReference>
<dbReference type="InterPro" id="IPR037682">
    <property type="entry name" value="TonB_C"/>
</dbReference>
<dbReference type="GO" id="GO:0031992">
    <property type="term" value="F:energy transducer activity"/>
    <property type="evidence" value="ECO:0007669"/>
    <property type="project" value="TreeGrafter"/>
</dbReference>
<feature type="transmembrane region" description="Helical" evidence="10">
    <location>
        <begin position="6"/>
        <end position="22"/>
    </location>
</feature>
<keyword evidence="9 10" id="KW-0472">Membrane</keyword>
<dbReference type="NCBIfam" id="TIGR01352">
    <property type="entry name" value="tonB_Cterm"/>
    <property type="match status" value="2"/>
</dbReference>